<dbReference type="InterPro" id="IPR033463">
    <property type="entry name" value="sCache_3"/>
</dbReference>
<dbReference type="SUPFAM" id="SSF103190">
    <property type="entry name" value="Sensory domain-like"/>
    <property type="match status" value="1"/>
</dbReference>
<keyword evidence="2" id="KW-1003">Cell membrane</keyword>
<dbReference type="SMART" id="SM00283">
    <property type="entry name" value="MA"/>
    <property type="match status" value="1"/>
</dbReference>
<feature type="domain" description="HAMP" evidence="12">
    <location>
        <begin position="205"/>
        <end position="258"/>
    </location>
</feature>
<dbReference type="SMART" id="SM00304">
    <property type="entry name" value="HAMP"/>
    <property type="match status" value="1"/>
</dbReference>
<evidence type="ECO:0000313" key="13">
    <source>
        <dbReference type="EMBL" id="CAB3391055.1"/>
    </source>
</evidence>
<comment type="similarity">
    <text evidence="7">Belongs to the methyl-accepting chemotaxis (MCP) protein family.</text>
</comment>
<evidence type="ECO:0000256" key="5">
    <source>
        <dbReference type="ARBA" id="ARBA00023136"/>
    </source>
</evidence>
<dbReference type="GO" id="GO:0007165">
    <property type="term" value="P:signal transduction"/>
    <property type="evidence" value="ECO:0007669"/>
    <property type="project" value="UniProtKB-KW"/>
</dbReference>
<dbReference type="PANTHER" id="PTHR32089:SF112">
    <property type="entry name" value="LYSOZYME-LIKE PROTEIN-RELATED"/>
    <property type="match status" value="1"/>
</dbReference>
<dbReference type="PANTHER" id="PTHR32089">
    <property type="entry name" value="METHYL-ACCEPTING CHEMOTAXIS PROTEIN MCPB"/>
    <property type="match status" value="1"/>
</dbReference>
<comment type="subcellular location">
    <subcellularLocation>
        <location evidence="1">Cell membrane</location>
        <topology evidence="1">Multi-pass membrane protein</topology>
    </subcellularLocation>
</comment>
<dbReference type="InterPro" id="IPR029151">
    <property type="entry name" value="Sensor-like_sf"/>
</dbReference>
<dbReference type="PRINTS" id="PR00260">
    <property type="entry name" value="CHEMTRNSDUCR"/>
</dbReference>
<protein>
    <submittedName>
        <fullName evidence="13">Methyl-accepting chemotaxis protein</fullName>
    </submittedName>
</protein>
<evidence type="ECO:0000256" key="7">
    <source>
        <dbReference type="ARBA" id="ARBA00029447"/>
    </source>
</evidence>
<dbReference type="GO" id="GO:0004888">
    <property type="term" value="F:transmembrane signaling receptor activity"/>
    <property type="evidence" value="ECO:0007669"/>
    <property type="project" value="InterPro"/>
</dbReference>
<evidence type="ECO:0000259" key="12">
    <source>
        <dbReference type="PROSITE" id="PS50885"/>
    </source>
</evidence>
<proteinExistence type="inferred from homology"/>
<dbReference type="Gene3D" id="6.10.340.10">
    <property type="match status" value="1"/>
</dbReference>
<feature type="transmembrane region" description="Helical" evidence="10">
    <location>
        <begin position="185"/>
        <end position="204"/>
    </location>
</feature>
<evidence type="ECO:0000256" key="2">
    <source>
        <dbReference type="ARBA" id="ARBA00022475"/>
    </source>
</evidence>
<dbReference type="Pfam" id="PF00672">
    <property type="entry name" value="HAMP"/>
    <property type="match status" value="1"/>
</dbReference>
<dbReference type="InterPro" id="IPR003660">
    <property type="entry name" value="HAMP_dom"/>
</dbReference>
<evidence type="ECO:0000256" key="6">
    <source>
        <dbReference type="ARBA" id="ARBA00023224"/>
    </source>
</evidence>
<gene>
    <name evidence="13" type="ORF">COOX1_0721</name>
</gene>
<dbReference type="CDD" id="cd11386">
    <property type="entry name" value="MCP_signal"/>
    <property type="match status" value="1"/>
</dbReference>
<evidence type="ECO:0000256" key="10">
    <source>
        <dbReference type="SAM" id="Phobius"/>
    </source>
</evidence>
<evidence type="ECO:0000256" key="1">
    <source>
        <dbReference type="ARBA" id="ARBA00004651"/>
    </source>
</evidence>
<dbReference type="PROSITE" id="PS50111">
    <property type="entry name" value="CHEMOTAXIS_TRANSDUC_2"/>
    <property type="match status" value="1"/>
</dbReference>
<accession>A0A6F9E3I0</accession>
<keyword evidence="5 10" id="KW-0472">Membrane</keyword>
<keyword evidence="6 8" id="KW-0807">Transducer</keyword>
<evidence type="ECO:0000256" key="3">
    <source>
        <dbReference type="ARBA" id="ARBA00022692"/>
    </source>
</evidence>
<dbReference type="InterPro" id="IPR004089">
    <property type="entry name" value="MCPsignal_dom"/>
</dbReference>
<feature type="coiled-coil region" evidence="9">
    <location>
        <begin position="520"/>
        <end position="557"/>
    </location>
</feature>
<feature type="domain" description="Methyl-accepting transducer" evidence="11">
    <location>
        <begin position="277"/>
        <end position="513"/>
    </location>
</feature>
<dbReference type="Gene3D" id="1.10.287.950">
    <property type="entry name" value="Methyl-accepting chemotaxis protein"/>
    <property type="match status" value="1"/>
</dbReference>
<evidence type="ECO:0000313" key="14">
    <source>
        <dbReference type="Proteomes" id="UP000502196"/>
    </source>
</evidence>
<keyword evidence="9" id="KW-0175">Coiled coil</keyword>
<evidence type="ECO:0000259" key="11">
    <source>
        <dbReference type="PROSITE" id="PS50111"/>
    </source>
</evidence>
<dbReference type="SUPFAM" id="SSF58104">
    <property type="entry name" value="Methyl-accepting chemotaxis protein (MCP) signaling domain"/>
    <property type="match status" value="1"/>
</dbReference>
<dbReference type="PROSITE" id="PS50885">
    <property type="entry name" value="HAMP"/>
    <property type="match status" value="1"/>
</dbReference>
<dbReference type="Pfam" id="PF17202">
    <property type="entry name" value="sCache_3_3"/>
    <property type="match status" value="1"/>
</dbReference>
<name>A0A6F9E3I0_9BACL</name>
<evidence type="ECO:0000256" key="9">
    <source>
        <dbReference type="SAM" id="Coils"/>
    </source>
</evidence>
<keyword evidence="4 10" id="KW-1133">Transmembrane helix</keyword>
<sequence>MAIGIKGKVLGLFSLVIILGTAAMGTFASLMMSAEVEQSSTQKLTSDLKMVRVLIDARLPGEWSIRDGQLYKGEQPVAGASTVVDQVAGATGDVVTLFEGDTRVVTSAKSAGGAPATGTKAAPEVVQAVLQGNQSFTGYADVLGQRQATAYEPLKDARGQTIGMLGVGLPMDLYRQLERDFQLKVLLFGIAGLAVAIAVSWWVADRMAKPLVQATAVARRVAEGDLEVEEISHRSKDELGVLVASLNGMVSSLRALIKKVSHTAEQVAAASQQLFASSEQMVDLTHHIAEKIQQVAGGSQTQLRQSEESATAVSEMAAGTQRIAESATLVSESSLETASRSEAGNERVQGAVRQMDAIGRSVQESAKAIALLNERSKQIGQIVEVISGIAAQTNLLALNAAIEAARAGEHGRGFVVVADEVRKLAEQSKGSADEIARLIESIQADTGHSVEAMDTVTREVRSGIEAVQEAGREFEHILTAVRRVADQIQEISAATEELSAGAQEISATVSHMAKIAEGAMETTSRAAEASEEQLAAMEQVSSAAQSLSRTAQELQEMIHRFKF</sequence>
<reference evidence="13 14" key="1">
    <citation type="submission" date="2020-04" db="EMBL/GenBank/DDBJ databases">
        <authorList>
            <person name="Hogendoorn C."/>
        </authorList>
    </citation>
    <scope>NUCLEOTIDE SEQUENCE [LARGE SCALE GENOMIC DNA]</scope>
    <source>
        <strain evidence="13">COOX1</strain>
    </source>
</reference>
<keyword evidence="3 10" id="KW-0812">Transmembrane</keyword>
<dbReference type="FunFam" id="1.10.287.950:FF:000001">
    <property type="entry name" value="Methyl-accepting chemotaxis sensory transducer"/>
    <property type="match status" value="1"/>
</dbReference>
<dbReference type="Pfam" id="PF00015">
    <property type="entry name" value="MCPsignal"/>
    <property type="match status" value="1"/>
</dbReference>
<dbReference type="RefSeq" id="WP_170084945.1">
    <property type="nucleotide sequence ID" value="NZ_CP047972.1"/>
</dbReference>
<organism evidence="13 14">
    <name type="scientific">Kyrpidia spormannii</name>
    <dbReference type="NCBI Taxonomy" id="2055160"/>
    <lineage>
        <taxon>Bacteria</taxon>
        <taxon>Bacillati</taxon>
        <taxon>Bacillota</taxon>
        <taxon>Bacilli</taxon>
        <taxon>Bacillales</taxon>
        <taxon>Alicyclobacillaceae</taxon>
        <taxon>Kyrpidia</taxon>
    </lineage>
</organism>
<dbReference type="GO" id="GO:0006935">
    <property type="term" value="P:chemotaxis"/>
    <property type="evidence" value="ECO:0007669"/>
    <property type="project" value="InterPro"/>
</dbReference>
<evidence type="ECO:0000256" key="8">
    <source>
        <dbReference type="PROSITE-ProRule" id="PRU00284"/>
    </source>
</evidence>
<dbReference type="InterPro" id="IPR004090">
    <property type="entry name" value="Chemotax_Me-accpt_rcpt"/>
</dbReference>
<dbReference type="CDD" id="cd06225">
    <property type="entry name" value="HAMP"/>
    <property type="match status" value="1"/>
</dbReference>
<dbReference type="Proteomes" id="UP000502196">
    <property type="component" value="Chromosome"/>
</dbReference>
<dbReference type="EMBL" id="LR792683">
    <property type="protein sequence ID" value="CAB3391055.1"/>
    <property type="molecule type" value="Genomic_DNA"/>
</dbReference>
<evidence type="ECO:0000256" key="4">
    <source>
        <dbReference type="ARBA" id="ARBA00022989"/>
    </source>
</evidence>
<dbReference type="GO" id="GO:0005886">
    <property type="term" value="C:plasma membrane"/>
    <property type="evidence" value="ECO:0007669"/>
    <property type="project" value="UniProtKB-SubCell"/>
</dbReference>
<dbReference type="AlphaFoldDB" id="A0A6F9E3I0"/>